<accession>A0A2T0R1L1</accession>
<feature type="transmembrane region" description="Helical" evidence="7">
    <location>
        <begin position="278"/>
        <end position="299"/>
    </location>
</feature>
<feature type="transmembrane region" description="Helical" evidence="7">
    <location>
        <begin position="376"/>
        <end position="400"/>
    </location>
</feature>
<dbReference type="PROSITE" id="PS50850">
    <property type="entry name" value="MFS"/>
    <property type="match status" value="1"/>
</dbReference>
<dbReference type="GO" id="GO:0015293">
    <property type="term" value="F:symporter activity"/>
    <property type="evidence" value="ECO:0007669"/>
    <property type="project" value="InterPro"/>
</dbReference>
<reference evidence="9 10" key="1">
    <citation type="submission" date="2018-03" db="EMBL/GenBank/DDBJ databases">
        <title>Genomic Encyclopedia of Archaeal and Bacterial Type Strains, Phase II (KMG-II): from individual species to whole genera.</title>
        <authorList>
            <person name="Goeker M."/>
        </authorList>
    </citation>
    <scope>NUCLEOTIDE SEQUENCE [LARGE SCALE GENOMIC DNA]</scope>
    <source>
        <strain evidence="9 10">DSM 19711</strain>
    </source>
</reference>
<dbReference type="InterPro" id="IPR001927">
    <property type="entry name" value="Na/Gal_symport"/>
</dbReference>
<keyword evidence="2" id="KW-0813">Transport</keyword>
<name>A0A2T0R1L1_9ACTN</name>
<feature type="transmembrane region" description="Helical" evidence="7">
    <location>
        <begin position="55"/>
        <end position="74"/>
    </location>
</feature>
<dbReference type="PANTHER" id="PTHR11328:SF24">
    <property type="entry name" value="MAJOR FACILITATOR SUPERFAMILY (MFS) PROFILE DOMAIN-CONTAINING PROTEIN"/>
    <property type="match status" value="1"/>
</dbReference>
<keyword evidence="10" id="KW-1185">Reference proteome</keyword>
<dbReference type="RefSeq" id="WP_170127303.1">
    <property type="nucleotide sequence ID" value="NZ_PVZF01000008.1"/>
</dbReference>
<evidence type="ECO:0000256" key="5">
    <source>
        <dbReference type="ARBA" id="ARBA00022989"/>
    </source>
</evidence>
<dbReference type="PANTHER" id="PTHR11328">
    <property type="entry name" value="MAJOR FACILITATOR SUPERFAMILY DOMAIN-CONTAINING PROTEIN"/>
    <property type="match status" value="1"/>
</dbReference>
<proteinExistence type="predicted"/>
<dbReference type="PROSITE" id="PS00872">
    <property type="entry name" value="NA_GALACTOSIDE_SYMP"/>
    <property type="match status" value="1"/>
</dbReference>
<protein>
    <submittedName>
        <fullName evidence="9">GPH family glycoside/pentoside/hexuronide:cation symporter</fullName>
    </submittedName>
</protein>
<dbReference type="AlphaFoldDB" id="A0A2T0R1L1"/>
<feature type="transmembrane region" description="Helical" evidence="7">
    <location>
        <begin position="193"/>
        <end position="213"/>
    </location>
</feature>
<feature type="transmembrane region" description="Helical" evidence="7">
    <location>
        <begin position="95"/>
        <end position="114"/>
    </location>
</feature>
<organism evidence="9 10">
    <name type="scientific">Kineococcus rhizosphaerae</name>
    <dbReference type="NCBI Taxonomy" id="559628"/>
    <lineage>
        <taxon>Bacteria</taxon>
        <taxon>Bacillati</taxon>
        <taxon>Actinomycetota</taxon>
        <taxon>Actinomycetes</taxon>
        <taxon>Kineosporiales</taxon>
        <taxon>Kineosporiaceae</taxon>
        <taxon>Kineococcus</taxon>
    </lineage>
</organism>
<dbReference type="GO" id="GO:0005886">
    <property type="term" value="C:plasma membrane"/>
    <property type="evidence" value="ECO:0007669"/>
    <property type="project" value="UniProtKB-SubCell"/>
</dbReference>
<evidence type="ECO:0000313" key="10">
    <source>
        <dbReference type="Proteomes" id="UP000238083"/>
    </source>
</evidence>
<feature type="transmembrane region" description="Helical" evidence="7">
    <location>
        <begin position="166"/>
        <end position="187"/>
    </location>
</feature>
<feature type="transmembrane region" description="Helical" evidence="7">
    <location>
        <begin position="311"/>
        <end position="329"/>
    </location>
</feature>
<dbReference type="GO" id="GO:0008643">
    <property type="term" value="P:carbohydrate transport"/>
    <property type="evidence" value="ECO:0007669"/>
    <property type="project" value="InterPro"/>
</dbReference>
<evidence type="ECO:0000256" key="7">
    <source>
        <dbReference type="SAM" id="Phobius"/>
    </source>
</evidence>
<feature type="transmembrane region" description="Helical" evidence="7">
    <location>
        <begin position="335"/>
        <end position="355"/>
    </location>
</feature>
<dbReference type="Proteomes" id="UP000238083">
    <property type="component" value="Unassembled WGS sequence"/>
</dbReference>
<dbReference type="InterPro" id="IPR018043">
    <property type="entry name" value="Na/Gal_symport_CS"/>
</dbReference>
<evidence type="ECO:0000256" key="3">
    <source>
        <dbReference type="ARBA" id="ARBA00022475"/>
    </source>
</evidence>
<evidence type="ECO:0000256" key="1">
    <source>
        <dbReference type="ARBA" id="ARBA00004651"/>
    </source>
</evidence>
<dbReference type="InterPro" id="IPR036259">
    <property type="entry name" value="MFS_trans_sf"/>
</dbReference>
<comment type="caution">
    <text evidence="9">The sequence shown here is derived from an EMBL/GenBank/DDBJ whole genome shotgun (WGS) entry which is preliminary data.</text>
</comment>
<feature type="domain" description="Major facilitator superfamily (MFS) profile" evidence="8">
    <location>
        <begin position="23"/>
        <end position="442"/>
    </location>
</feature>
<evidence type="ECO:0000256" key="4">
    <source>
        <dbReference type="ARBA" id="ARBA00022692"/>
    </source>
</evidence>
<keyword evidence="4 7" id="KW-0812">Transmembrane</keyword>
<keyword evidence="5 7" id="KW-1133">Transmembrane helix</keyword>
<dbReference type="Pfam" id="PF13347">
    <property type="entry name" value="MFS_2"/>
    <property type="match status" value="1"/>
</dbReference>
<gene>
    <name evidence="9" type="ORF">CLV37_10871</name>
</gene>
<feature type="transmembrane region" description="Helical" evidence="7">
    <location>
        <begin position="126"/>
        <end position="146"/>
    </location>
</feature>
<dbReference type="SUPFAM" id="SSF103473">
    <property type="entry name" value="MFS general substrate transporter"/>
    <property type="match status" value="1"/>
</dbReference>
<dbReference type="GO" id="GO:0006814">
    <property type="term" value="P:sodium ion transport"/>
    <property type="evidence" value="ECO:0007669"/>
    <property type="project" value="InterPro"/>
</dbReference>
<keyword evidence="6 7" id="KW-0472">Membrane</keyword>
<keyword evidence="3" id="KW-1003">Cell membrane</keyword>
<feature type="transmembrane region" description="Helical" evidence="7">
    <location>
        <begin position="420"/>
        <end position="440"/>
    </location>
</feature>
<dbReference type="NCBIfam" id="TIGR00792">
    <property type="entry name" value="gph"/>
    <property type="match status" value="1"/>
</dbReference>
<dbReference type="CDD" id="cd17332">
    <property type="entry name" value="MFS_MelB_like"/>
    <property type="match status" value="1"/>
</dbReference>
<evidence type="ECO:0000256" key="6">
    <source>
        <dbReference type="ARBA" id="ARBA00023136"/>
    </source>
</evidence>
<evidence type="ECO:0000313" key="9">
    <source>
        <dbReference type="EMBL" id="PRY13403.1"/>
    </source>
</evidence>
<dbReference type="InterPro" id="IPR039672">
    <property type="entry name" value="MFS_2"/>
</dbReference>
<dbReference type="InterPro" id="IPR020846">
    <property type="entry name" value="MFS_dom"/>
</dbReference>
<dbReference type="EMBL" id="PVZF01000008">
    <property type="protein sequence ID" value="PRY13403.1"/>
    <property type="molecule type" value="Genomic_DNA"/>
</dbReference>
<evidence type="ECO:0000259" key="8">
    <source>
        <dbReference type="PROSITE" id="PS50850"/>
    </source>
</evidence>
<feature type="transmembrane region" description="Helical" evidence="7">
    <location>
        <begin position="245"/>
        <end position="272"/>
    </location>
</feature>
<evidence type="ECO:0000256" key="2">
    <source>
        <dbReference type="ARBA" id="ARBA00022448"/>
    </source>
</evidence>
<dbReference type="Gene3D" id="1.20.1250.20">
    <property type="entry name" value="MFS general substrate transporter like domains"/>
    <property type="match status" value="1"/>
</dbReference>
<comment type="subcellular location">
    <subcellularLocation>
        <location evidence="1">Cell membrane</location>
        <topology evidence="1">Multi-pass membrane protein</topology>
    </subcellularLocation>
</comment>
<sequence>MTHLSVRSVEAPPTPRERLRRREKLAYGAGDLASNLSWNFVGSFLLFYYTDVAGVPIALLGTLFLVARLLDAVVDPFVGVLVDRTRTRFGRARPYLLFAAVPFGVLGVLTFAVPDVGDTGKLVYAFVTYLTLGILFSTVNVPYSALMPMMTRDREERMQLGALRSVGSSVGTIVVTAATTPLVAALGGGQHGWTVATVLYSALSVVFFALTFAGCRERHAVVEPVVADVRADLRASLRGLLRNRAWVVTSVYGVLNFVRLGLVLAVTVYYALVVLQRPAAISVLLPLVSGAMLVGGLLAPRYYRRFGIRRGNLLALAVGGAGWAALSLVEYRFGLFVAVYAVATLAIGLSMTSMFTMVAEAVEHQEQGTGRRDEGLVSASVSFAVKVGSALGAAAVAYALAGAGYDPAVHGSAAGTIGALYLHVPLVLVAAQAVVVLLWSDAPAATHPSRPHQSPEDAR</sequence>